<name>A0A9D3X1D2_9SAUR</name>
<dbReference type="Proteomes" id="UP000827986">
    <property type="component" value="Unassembled WGS sequence"/>
</dbReference>
<organism evidence="9 10">
    <name type="scientific">Mauremys mutica</name>
    <name type="common">yellowpond turtle</name>
    <dbReference type="NCBI Taxonomy" id="74926"/>
    <lineage>
        <taxon>Eukaryota</taxon>
        <taxon>Metazoa</taxon>
        <taxon>Chordata</taxon>
        <taxon>Craniata</taxon>
        <taxon>Vertebrata</taxon>
        <taxon>Euteleostomi</taxon>
        <taxon>Archelosauria</taxon>
        <taxon>Testudinata</taxon>
        <taxon>Testudines</taxon>
        <taxon>Cryptodira</taxon>
        <taxon>Durocryptodira</taxon>
        <taxon>Testudinoidea</taxon>
        <taxon>Geoemydidae</taxon>
        <taxon>Geoemydinae</taxon>
        <taxon>Mauremys</taxon>
    </lineage>
</organism>
<dbReference type="InterPro" id="IPR013761">
    <property type="entry name" value="SAM/pointed_sf"/>
</dbReference>
<feature type="region of interest" description="Disordered" evidence="6">
    <location>
        <begin position="986"/>
        <end position="1010"/>
    </location>
</feature>
<dbReference type="SMART" id="SM00248">
    <property type="entry name" value="ANK"/>
    <property type="match status" value="4"/>
</dbReference>
<dbReference type="InterPro" id="IPR001660">
    <property type="entry name" value="SAM"/>
</dbReference>
<dbReference type="InterPro" id="IPR036770">
    <property type="entry name" value="Ankyrin_rpt-contain_sf"/>
</dbReference>
<evidence type="ECO:0000259" key="7">
    <source>
        <dbReference type="PROSITE" id="PS01179"/>
    </source>
</evidence>
<evidence type="ECO:0000313" key="10">
    <source>
        <dbReference type="Proteomes" id="UP000827986"/>
    </source>
</evidence>
<evidence type="ECO:0000256" key="2">
    <source>
        <dbReference type="ARBA" id="ARBA00022490"/>
    </source>
</evidence>
<dbReference type="GO" id="GO:0005829">
    <property type="term" value="C:cytosol"/>
    <property type="evidence" value="ECO:0007669"/>
    <property type="project" value="TreeGrafter"/>
</dbReference>
<dbReference type="SMART" id="SM00462">
    <property type="entry name" value="PTB"/>
    <property type="match status" value="1"/>
</dbReference>
<feature type="compositionally biased region" description="Basic and acidic residues" evidence="6">
    <location>
        <begin position="798"/>
        <end position="821"/>
    </location>
</feature>
<feature type="compositionally biased region" description="Polar residues" evidence="6">
    <location>
        <begin position="555"/>
        <end position="564"/>
    </location>
</feature>
<dbReference type="PROSITE" id="PS50088">
    <property type="entry name" value="ANK_REPEAT"/>
    <property type="match status" value="4"/>
</dbReference>
<proteinExistence type="predicted"/>
<evidence type="ECO:0000256" key="1">
    <source>
        <dbReference type="ARBA" id="ARBA00004496"/>
    </source>
</evidence>
<dbReference type="Gene3D" id="1.25.40.20">
    <property type="entry name" value="Ankyrin repeat-containing domain"/>
    <property type="match status" value="1"/>
</dbReference>
<dbReference type="InterPro" id="IPR033635">
    <property type="entry name" value="ANKS1/Caskin"/>
</dbReference>
<feature type="compositionally biased region" description="Polar residues" evidence="6">
    <location>
        <begin position="463"/>
        <end position="474"/>
    </location>
</feature>
<dbReference type="SUPFAM" id="SSF50729">
    <property type="entry name" value="PH domain-like"/>
    <property type="match status" value="1"/>
</dbReference>
<evidence type="ECO:0000256" key="3">
    <source>
        <dbReference type="ARBA" id="ARBA00022737"/>
    </source>
</evidence>
<feature type="repeat" description="ANK" evidence="5">
    <location>
        <begin position="40"/>
        <end position="72"/>
    </location>
</feature>
<feature type="compositionally biased region" description="Low complexity" evidence="6">
    <location>
        <begin position="396"/>
        <end position="409"/>
    </location>
</feature>
<feature type="domain" description="SAM" evidence="8">
    <location>
        <begin position="610"/>
        <end position="673"/>
    </location>
</feature>
<dbReference type="SUPFAM" id="SSF47769">
    <property type="entry name" value="SAM/Pointed domain"/>
    <property type="match status" value="2"/>
</dbReference>
<dbReference type="PROSITE" id="PS50297">
    <property type="entry name" value="ANK_REP_REGION"/>
    <property type="match status" value="3"/>
</dbReference>
<comment type="subcellular location">
    <subcellularLocation>
        <location evidence="1">Cytoplasm</location>
    </subcellularLocation>
</comment>
<evidence type="ECO:0008006" key="11">
    <source>
        <dbReference type="Google" id="ProtNLM"/>
    </source>
</evidence>
<feature type="repeat" description="ANK" evidence="5">
    <location>
        <begin position="105"/>
        <end position="137"/>
    </location>
</feature>
<feature type="repeat" description="ANK" evidence="5">
    <location>
        <begin position="73"/>
        <end position="105"/>
    </location>
</feature>
<dbReference type="Pfam" id="PF00536">
    <property type="entry name" value="SAM_1"/>
    <property type="match status" value="2"/>
</dbReference>
<dbReference type="InterPro" id="IPR006020">
    <property type="entry name" value="PTB/PI_dom"/>
</dbReference>
<dbReference type="PRINTS" id="PR01415">
    <property type="entry name" value="ANKYRIN"/>
</dbReference>
<protein>
    <recommendedName>
        <fullName evidence="11">Ankyrin repeat and SAM domain-containing protein 1A</fullName>
    </recommendedName>
</protein>
<dbReference type="FunFam" id="2.30.29.30:FF:000045">
    <property type="entry name" value="Ankyrin repeat and sterile alpha motif domain-containing protein 1B"/>
    <property type="match status" value="1"/>
</dbReference>
<evidence type="ECO:0000256" key="5">
    <source>
        <dbReference type="PROSITE-ProRule" id="PRU00023"/>
    </source>
</evidence>
<feature type="region of interest" description="Disordered" evidence="6">
    <location>
        <begin position="786"/>
        <end position="821"/>
    </location>
</feature>
<dbReference type="PROSITE" id="PS50105">
    <property type="entry name" value="SAM_DOMAIN"/>
    <property type="match status" value="2"/>
</dbReference>
<keyword evidence="10" id="KW-1185">Reference proteome</keyword>
<feature type="compositionally biased region" description="Polar residues" evidence="6">
    <location>
        <begin position="481"/>
        <end position="498"/>
    </location>
</feature>
<dbReference type="InterPro" id="IPR041882">
    <property type="entry name" value="SAM_ANKS1_repeat2"/>
</dbReference>
<dbReference type="CDD" id="cd09499">
    <property type="entry name" value="SAM_AIDA1AB-like_repeat1"/>
    <property type="match status" value="1"/>
</dbReference>
<dbReference type="AlphaFoldDB" id="A0A9D3X1D2"/>
<dbReference type="SMART" id="SM00454">
    <property type="entry name" value="SAM"/>
    <property type="match status" value="2"/>
</dbReference>
<dbReference type="Gene3D" id="2.30.29.30">
    <property type="entry name" value="Pleckstrin-homology domain (PH domain)/Phosphotyrosine-binding domain (PTB)"/>
    <property type="match status" value="1"/>
</dbReference>
<keyword evidence="3" id="KW-0677">Repeat</keyword>
<comment type="caution">
    <text evidence="9">The sequence shown here is derived from an EMBL/GenBank/DDBJ whole genome shotgun (WGS) entry which is preliminary data.</text>
</comment>
<dbReference type="Gene3D" id="1.10.150.50">
    <property type="entry name" value="Transcription Factor, Ets-1"/>
    <property type="match status" value="2"/>
</dbReference>
<feature type="repeat" description="ANK" evidence="5">
    <location>
        <begin position="7"/>
        <end position="39"/>
    </location>
</feature>
<feature type="region of interest" description="Disordered" evidence="6">
    <location>
        <begin position="232"/>
        <end position="570"/>
    </location>
</feature>
<dbReference type="PROSITE" id="PS01179">
    <property type="entry name" value="PID"/>
    <property type="match status" value="1"/>
</dbReference>
<dbReference type="CDD" id="cd01274">
    <property type="entry name" value="PTB_Anks"/>
    <property type="match status" value="1"/>
</dbReference>
<dbReference type="PANTHER" id="PTHR24174">
    <property type="entry name" value="ANKYRIN REPEAT AND STERILE ALPHA MOTIF DOMAIN-CONTAINING PROTEIN 1"/>
    <property type="match status" value="1"/>
</dbReference>
<evidence type="ECO:0000256" key="6">
    <source>
        <dbReference type="SAM" id="MobiDB-lite"/>
    </source>
</evidence>
<dbReference type="GO" id="GO:0048013">
    <property type="term" value="P:ephrin receptor signaling pathway"/>
    <property type="evidence" value="ECO:0007669"/>
    <property type="project" value="TreeGrafter"/>
</dbReference>
<dbReference type="GO" id="GO:0046875">
    <property type="term" value="F:ephrin receptor binding"/>
    <property type="evidence" value="ECO:0007669"/>
    <property type="project" value="TreeGrafter"/>
</dbReference>
<dbReference type="CDD" id="cd09500">
    <property type="entry name" value="SAM_AIDA1AB-like_repeat2"/>
    <property type="match status" value="1"/>
</dbReference>
<evidence type="ECO:0000259" key="8">
    <source>
        <dbReference type="PROSITE" id="PS50105"/>
    </source>
</evidence>
<dbReference type="Pfam" id="PF12796">
    <property type="entry name" value="Ank_2"/>
    <property type="match status" value="2"/>
</dbReference>
<dbReference type="Pfam" id="PF00640">
    <property type="entry name" value="PID"/>
    <property type="match status" value="1"/>
</dbReference>
<dbReference type="PANTHER" id="PTHR24174:SF4">
    <property type="entry name" value="ANKYRIN REPEAT AND SAM DOMAIN-CONTAINING PROTEIN 1A"/>
    <property type="match status" value="1"/>
</dbReference>
<feature type="domain" description="PID" evidence="7">
    <location>
        <begin position="853"/>
        <end position="984"/>
    </location>
</feature>
<feature type="compositionally biased region" description="Basic and acidic residues" evidence="6">
    <location>
        <begin position="318"/>
        <end position="331"/>
    </location>
</feature>
<keyword evidence="4 5" id="KW-0040">ANK repeat</keyword>
<dbReference type="InterPro" id="IPR002110">
    <property type="entry name" value="Ankyrin_rpt"/>
</dbReference>
<sequence>MTLQNNDNETALHCAAQYGHTEVVKVLLEELTDPTMRNNKFETPLDLAALYGRLEVVKMLLNAHPNLLSCNTKKHTPLHLAARNGHKAVVHVLLDAGMDSNYQTEKGSALHEAALFGKTDVVQILLAAGIDVNIKDNRGLTALDIVRELPSQKSQQIAALIEDHTTGKKSTKAAEKALPTPVIPATEPAVRIPQGDVEKAMTELIIDLEMNPEEECPYEALYNATSCHSLDSLASGRSSDRDSVNKEAETMGLKAAGIRPRERPPPPAKPPPDEEEEHVEKKLGRSASCEASVVRRKSRGSAAEEEEEHPYELLLTAETKKPLAVDRKTKGESPSSGAVSSNQLQAKPRKGTSSQDGQWPLNRQGSSDLSSSHSEQHPNPEACMMETSTDHRRSSGSRSQDSADSQDIQVPEQFSGLLHGSSPVCEINEDPFRLISVAKGGTEGTGQSPAMQLEDADLPLSGSVRTSSPEQNQKVIYATVQPKNVQQAEPETAVTPQALQHPGGAEEEGDRGGAGGRAHLGGKPKAELKLSRSLSKSDSDLLTCSPTEDDAMGSRSESLSNCSTGKKRLEKSPSFASEWDEIEKIMSSIGEGIDFSQEQQRISGSRMLEQSVGEWLESIGLQQYESKLLLNGFDDVRFLGCNVMEDQDLREIGISDPQHRRKLLQAARPLPKVKSLGCDGNSQPSVPAWLDSLGLQDYIQSFLSSGYSSIDTVKNLWELEIVNVLKVNLLGHRKRIIASLADRPYEEPPQKPPRFSQLRCQDLMSQTSSPLSQTDSYTGRSAELLLPSGDIGKRRHDSGHDAASHPRADRYKAQEEHRESRLTLRPPSLAAPYAPVQNWQHQPEKLIFESCGYEANYLGSMLIKDLRGTESTQDACAKMRKSTEHMKKIPTIILSITYKGVKFIDASNKNVIAEHEIRNISCAAQDPEDLCTFAYITKDLQTSHHYCHVFSTVDVNLTYEIILTLGQAFEVAYQLALQAQKSKPTGASAAETIETKSSKPVPKPRVGVRKSAVPLPPDSRCCYCHTCTTHRPSYLPLQSVSQGAKLEPSEVDQDSQSHASVSWVVEPKQDSKRTLSTKYETTIF</sequence>
<reference evidence="9" key="1">
    <citation type="submission" date="2021-09" db="EMBL/GenBank/DDBJ databases">
        <title>The genome of Mauremys mutica provides insights into the evolution of semi-aquatic lifestyle.</title>
        <authorList>
            <person name="Gong S."/>
            <person name="Gao Y."/>
        </authorList>
    </citation>
    <scope>NUCLEOTIDE SEQUENCE</scope>
    <source>
        <strain evidence="9">MM-2020</strain>
        <tissue evidence="9">Muscle</tissue>
    </source>
</reference>
<evidence type="ECO:0000256" key="4">
    <source>
        <dbReference type="ARBA" id="ARBA00023043"/>
    </source>
</evidence>
<dbReference type="InterPro" id="IPR011993">
    <property type="entry name" value="PH-like_dom_sf"/>
</dbReference>
<feature type="compositionally biased region" description="Basic and acidic residues" evidence="6">
    <location>
        <begin position="238"/>
        <end position="249"/>
    </location>
</feature>
<dbReference type="InterPro" id="IPR041880">
    <property type="entry name" value="SAM_ANKS1_repeat1"/>
</dbReference>
<accession>A0A9D3X1D2</accession>
<dbReference type="SUPFAM" id="SSF48403">
    <property type="entry name" value="Ankyrin repeat"/>
    <property type="match status" value="1"/>
</dbReference>
<keyword evidence="2" id="KW-0963">Cytoplasm</keyword>
<feature type="compositionally biased region" description="Polar residues" evidence="6">
    <location>
        <begin position="332"/>
        <end position="365"/>
    </location>
</feature>
<gene>
    <name evidence="9" type="ORF">KIL84_006398</name>
</gene>
<feature type="compositionally biased region" description="Basic and acidic residues" evidence="6">
    <location>
        <begin position="524"/>
        <end position="539"/>
    </location>
</feature>
<evidence type="ECO:0000313" key="9">
    <source>
        <dbReference type="EMBL" id="KAH1170780.1"/>
    </source>
</evidence>
<dbReference type="EMBL" id="JAHDVG010000483">
    <property type="protein sequence ID" value="KAH1170780.1"/>
    <property type="molecule type" value="Genomic_DNA"/>
</dbReference>
<feature type="domain" description="SAM" evidence="8">
    <location>
        <begin position="681"/>
        <end position="740"/>
    </location>
</feature>